<name>A0ABM9B3V0_9BACT</name>
<dbReference type="RefSeq" id="WP_238751875.1">
    <property type="nucleotide sequence ID" value="NZ_CAKLPZ010000004.1"/>
</dbReference>
<sequence length="668" mass="76099">MELTDLSTYRSHWQQDGHQATAAYTEGRSSYIADLPPQLALELSGIELAKILYARLGAADFTAALNPQHTVASHLADRPDGEWLKRCNTVGINVRTIGSFWNVLKYALTLPDHIRGIHLLPIWEPGVVGSLYGMASWNLNPEFLDLEALRMYPQLRTVEAQLKVVINLLHTMGKFVGMDVIPHTDRYSEMVLANPSYFEWLRRDDLTITDHREQLHEDAKLEIVNWLNSVSDGNTYLADTFFTQSEAERLIQLFGQPQDHTGRRERRVALVDHLYRAGLEPVPATMAPPYRGLEVDPDPAALTVDEAGRRWRDYRITQPTEMSRVFGPLTRFKLYGRQDDNRDWAIDFDRPRPEVWTYFTSHYADIQAQYGFDFMRGDMSHVQMRPAGVPEQIDDYYDPLRAVKLRIAETTPHFAYFAESFLTPPDYMAYGDEVQHLMASEAEVTLGNLQSMVPGSSEFMDALESYLEIAEVTSVTPAFTAITGDKDDPRFDHFYHHGELARVFTGLFMDQLPLYYSLGFEQRDRHLSPAPNEVYTKLYVFQERNGPKSVTGPWQWGSNLELFTALQELHRFAAGSLAHMGGAAGAVHVQEDGVVYWQRPDTYGDAAYLFVVNFAAELRSVRMSLVTRFTAAELLYAWPETVHHQLQIEEDVSLGDLGPGAIRCYRLL</sequence>
<accession>A0ABM9B3V0</accession>
<organism evidence="1 2">
    <name type="scientific">Neolewinella maritima</name>
    <dbReference type="NCBI Taxonomy" id="1383882"/>
    <lineage>
        <taxon>Bacteria</taxon>
        <taxon>Pseudomonadati</taxon>
        <taxon>Bacteroidota</taxon>
        <taxon>Saprospiria</taxon>
        <taxon>Saprospirales</taxon>
        <taxon>Lewinellaceae</taxon>
        <taxon>Neolewinella</taxon>
    </lineage>
</organism>
<dbReference type="InterPro" id="IPR017853">
    <property type="entry name" value="GH"/>
</dbReference>
<dbReference type="Gene3D" id="3.20.20.80">
    <property type="entry name" value="Glycosidases"/>
    <property type="match status" value="1"/>
</dbReference>
<gene>
    <name evidence="1" type="ORF">LEM8419_02930</name>
</gene>
<dbReference type="SUPFAM" id="SSF51445">
    <property type="entry name" value="(Trans)glycosidases"/>
    <property type="match status" value="1"/>
</dbReference>
<comment type="caution">
    <text evidence="1">The sequence shown here is derived from an EMBL/GenBank/DDBJ whole genome shotgun (WGS) entry which is preliminary data.</text>
</comment>
<dbReference type="EMBL" id="CAKLPZ010000004">
    <property type="protein sequence ID" value="CAH1002015.1"/>
    <property type="molecule type" value="Genomic_DNA"/>
</dbReference>
<evidence type="ECO:0000313" key="2">
    <source>
        <dbReference type="Proteomes" id="UP000837803"/>
    </source>
</evidence>
<dbReference type="Proteomes" id="UP000837803">
    <property type="component" value="Unassembled WGS sequence"/>
</dbReference>
<proteinExistence type="predicted"/>
<keyword evidence="2" id="KW-1185">Reference proteome</keyword>
<reference evidence="1" key="1">
    <citation type="submission" date="2021-12" db="EMBL/GenBank/DDBJ databases">
        <authorList>
            <person name="Rodrigo-Torres L."/>
            <person name="Arahal R. D."/>
            <person name="Lucena T."/>
        </authorList>
    </citation>
    <scope>NUCLEOTIDE SEQUENCE</scope>
    <source>
        <strain evidence="1">CECT 8419</strain>
    </source>
</reference>
<evidence type="ECO:0000313" key="1">
    <source>
        <dbReference type="EMBL" id="CAH1002015.1"/>
    </source>
</evidence>
<protein>
    <recommendedName>
        <fullName evidence="3">Alpha-amylase</fullName>
    </recommendedName>
</protein>
<evidence type="ECO:0008006" key="3">
    <source>
        <dbReference type="Google" id="ProtNLM"/>
    </source>
</evidence>